<organism evidence="2 3">
    <name type="scientific">Liparis tanakae</name>
    <name type="common">Tanaka's snailfish</name>
    <dbReference type="NCBI Taxonomy" id="230148"/>
    <lineage>
        <taxon>Eukaryota</taxon>
        <taxon>Metazoa</taxon>
        <taxon>Chordata</taxon>
        <taxon>Craniata</taxon>
        <taxon>Vertebrata</taxon>
        <taxon>Euteleostomi</taxon>
        <taxon>Actinopterygii</taxon>
        <taxon>Neopterygii</taxon>
        <taxon>Teleostei</taxon>
        <taxon>Neoteleostei</taxon>
        <taxon>Acanthomorphata</taxon>
        <taxon>Eupercaria</taxon>
        <taxon>Perciformes</taxon>
        <taxon>Cottioidei</taxon>
        <taxon>Cottales</taxon>
        <taxon>Liparidae</taxon>
        <taxon>Liparis</taxon>
    </lineage>
</organism>
<proteinExistence type="predicted"/>
<dbReference type="AlphaFoldDB" id="A0A4Z2E3Z7"/>
<evidence type="ECO:0000313" key="2">
    <source>
        <dbReference type="EMBL" id="TNN23280.1"/>
    </source>
</evidence>
<dbReference type="Proteomes" id="UP000314294">
    <property type="component" value="Unassembled WGS sequence"/>
</dbReference>
<evidence type="ECO:0000256" key="1">
    <source>
        <dbReference type="SAM" id="MobiDB-lite"/>
    </source>
</evidence>
<gene>
    <name evidence="2" type="ORF">EYF80_066602</name>
</gene>
<dbReference type="EMBL" id="SRLO01019097">
    <property type="protein sequence ID" value="TNN23280.1"/>
    <property type="molecule type" value="Genomic_DNA"/>
</dbReference>
<name>A0A4Z2E3Z7_9TELE</name>
<feature type="compositionally biased region" description="Low complexity" evidence="1">
    <location>
        <begin position="27"/>
        <end position="39"/>
    </location>
</feature>
<feature type="compositionally biased region" description="Basic residues" evidence="1">
    <location>
        <begin position="1"/>
        <end position="11"/>
    </location>
</feature>
<accession>A0A4Z2E3Z7</accession>
<feature type="compositionally biased region" description="Basic and acidic residues" evidence="1">
    <location>
        <begin position="56"/>
        <end position="65"/>
    </location>
</feature>
<protein>
    <submittedName>
        <fullName evidence="2">Uncharacterized protein</fullName>
    </submittedName>
</protein>
<sequence>MKEKQVRRRGSRCATPRPSSHSTSSFRPPGSAGSSSCSARKGRLSARRRRPHTTVRYREKPMSDT</sequence>
<keyword evidence="3" id="KW-1185">Reference proteome</keyword>
<feature type="compositionally biased region" description="Polar residues" evidence="1">
    <location>
        <begin position="17"/>
        <end position="26"/>
    </location>
</feature>
<comment type="caution">
    <text evidence="2">The sequence shown here is derived from an EMBL/GenBank/DDBJ whole genome shotgun (WGS) entry which is preliminary data.</text>
</comment>
<reference evidence="2 3" key="1">
    <citation type="submission" date="2019-03" db="EMBL/GenBank/DDBJ databases">
        <title>First draft genome of Liparis tanakae, snailfish: a comprehensive survey of snailfish specific genes.</title>
        <authorList>
            <person name="Kim W."/>
            <person name="Song I."/>
            <person name="Jeong J.-H."/>
            <person name="Kim D."/>
            <person name="Kim S."/>
            <person name="Ryu S."/>
            <person name="Song J.Y."/>
            <person name="Lee S.K."/>
        </authorList>
    </citation>
    <scope>NUCLEOTIDE SEQUENCE [LARGE SCALE GENOMIC DNA]</scope>
    <source>
        <tissue evidence="2">Muscle</tissue>
    </source>
</reference>
<evidence type="ECO:0000313" key="3">
    <source>
        <dbReference type="Proteomes" id="UP000314294"/>
    </source>
</evidence>
<feature type="region of interest" description="Disordered" evidence="1">
    <location>
        <begin position="1"/>
        <end position="65"/>
    </location>
</feature>
<feature type="compositionally biased region" description="Basic residues" evidence="1">
    <location>
        <begin position="40"/>
        <end position="55"/>
    </location>
</feature>